<proteinExistence type="predicted"/>
<dbReference type="AlphaFoldDB" id="A0A5S9MJQ4"/>
<sequence length="118" mass="12768">MEKSGAAKKELLSGHTHYIADCHLYPQHFKESGHIPAEATHITIDHIHIPQDALVGDTVIVSESVPSKGTFVDLSLFEAFNGIVSLELKGSSSQDVAASIRNLQKQAALHLMDELVKG</sequence>
<dbReference type="Gene3D" id="3.90.1170.60">
    <property type="match status" value="1"/>
</dbReference>
<reference evidence="1 2" key="1">
    <citation type="submission" date="2019-12" db="EMBL/GenBank/DDBJ databases">
        <title>Full genome sequence of a Bacillus safensis strain isolated from commercially available natto in Indonesia.</title>
        <authorList>
            <person name="Yoshida M."/>
            <person name="Uomi M."/>
            <person name="Waturangi D."/>
            <person name="Ekaputri J.J."/>
            <person name="Setiamarga D.H.E."/>
        </authorList>
    </citation>
    <scope>NUCLEOTIDE SEQUENCE [LARGE SCALE GENOMIC DNA]</scope>
    <source>
        <strain evidence="1 2">IDN1</strain>
    </source>
</reference>
<accession>A0A5S9MJQ4</accession>
<gene>
    <name evidence="1" type="ORF">BsIDN1_66330</name>
</gene>
<evidence type="ECO:0000313" key="1">
    <source>
        <dbReference type="EMBL" id="BBP93015.1"/>
    </source>
</evidence>
<dbReference type="Proteomes" id="UP000464658">
    <property type="component" value="Chromosome"/>
</dbReference>
<evidence type="ECO:0000313" key="2">
    <source>
        <dbReference type="Proteomes" id="UP000464658"/>
    </source>
</evidence>
<name>A0A5S9MJQ4_BACIA</name>
<dbReference type="EMBL" id="AP021906">
    <property type="protein sequence ID" value="BBP93015.1"/>
    <property type="molecule type" value="Genomic_DNA"/>
</dbReference>
<protein>
    <submittedName>
        <fullName evidence="1">Uncharacterized protein</fullName>
    </submittedName>
</protein>
<organism evidence="1 2">
    <name type="scientific">Bacillus safensis</name>
    <dbReference type="NCBI Taxonomy" id="561879"/>
    <lineage>
        <taxon>Bacteria</taxon>
        <taxon>Bacillati</taxon>
        <taxon>Bacillota</taxon>
        <taxon>Bacilli</taxon>
        <taxon>Bacillales</taxon>
        <taxon>Bacillaceae</taxon>
        <taxon>Bacillus</taxon>
    </lineage>
</organism>